<evidence type="ECO:0000256" key="6">
    <source>
        <dbReference type="ARBA" id="ARBA00037447"/>
    </source>
</evidence>
<dbReference type="SMART" id="SM00448">
    <property type="entry name" value="REC"/>
    <property type="match status" value="1"/>
</dbReference>
<dbReference type="PANTHER" id="PTHR44591">
    <property type="entry name" value="STRESS RESPONSE REGULATOR PROTEIN 1"/>
    <property type="match status" value="1"/>
</dbReference>
<evidence type="ECO:0000256" key="8">
    <source>
        <dbReference type="ARBA" id="ARBA00039809"/>
    </source>
</evidence>
<keyword evidence="5" id="KW-0804">Transcription</keyword>
<sequence length="128" mass="14198">MVLDILIAEDEPAILESLEFILQRKGWSVAAVHDGEAALEALVRLQPRVLLLDIMLPRKNGMDVLKTIRAQPELYQANVLVLTARGQRYDRKMASDLNADGFITKPYSNSEVIAEVSRLLSTPQIVAG</sequence>
<proteinExistence type="predicted"/>
<feature type="domain" description="Response regulatory" evidence="10">
    <location>
        <begin position="4"/>
        <end position="120"/>
    </location>
</feature>
<evidence type="ECO:0000256" key="3">
    <source>
        <dbReference type="ARBA" id="ARBA00023012"/>
    </source>
</evidence>
<dbReference type="RefSeq" id="WP_343805077.1">
    <property type="nucleotide sequence ID" value="NZ_BAAADE010000003.1"/>
</dbReference>
<evidence type="ECO:0000259" key="10">
    <source>
        <dbReference type="PROSITE" id="PS50110"/>
    </source>
</evidence>
<dbReference type="SUPFAM" id="SSF52172">
    <property type="entry name" value="CheY-like"/>
    <property type="match status" value="1"/>
</dbReference>
<dbReference type="Pfam" id="PF00072">
    <property type="entry name" value="Response_reg"/>
    <property type="match status" value="1"/>
</dbReference>
<keyword evidence="4" id="KW-0805">Transcription regulation</keyword>
<evidence type="ECO:0000256" key="1">
    <source>
        <dbReference type="ARBA" id="ARBA00004496"/>
    </source>
</evidence>
<comment type="function">
    <text evidence="6">Essential protein that is involved in the control of cell division, probably through the regulation of ctrA. Its phosphorylation status is regulated by PdhS.</text>
</comment>
<keyword evidence="12" id="KW-1185">Reference proteome</keyword>
<keyword evidence="3" id="KW-0902">Two-component regulatory system</keyword>
<dbReference type="InterPro" id="IPR050595">
    <property type="entry name" value="Bact_response_regulator"/>
</dbReference>
<evidence type="ECO:0000313" key="12">
    <source>
        <dbReference type="Proteomes" id="UP001424441"/>
    </source>
</evidence>
<gene>
    <name evidence="11" type="ORF">GCM10008943_20100</name>
</gene>
<dbReference type="CDD" id="cd17574">
    <property type="entry name" value="REC_OmpR"/>
    <property type="match status" value="1"/>
</dbReference>
<evidence type="ECO:0000256" key="2">
    <source>
        <dbReference type="ARBA" id="ARBA00022553"/>
    </source>
</evidence>
<evidence type="ECO:0000256" key="4">
    <source>
        <dbReference type="ARBA" id="ARBA00023015"/>
    </source>
</evidence>
<evidence type="ECO:0000256" key="5">
    <source>
        <dbReference type="ARBA" id="ARBA00023163"/>
    </source>
</evidence>
<comment type="subcellular location">
    <subcellularLocation>
        <location evidence="1">Cytoplasm</location>
    </subcellularLocation>
</comment>
<reference evidence="12" key="1">
    <citation type="journal article" date="2019" name="Int. J. Syst. Evol. Microbiol.">
        <title>The Global Catalogue of Microorganisms (GCM) 10K type strain sequencing project: providing services to taxonomists for standard genome sequencing and annotation.</title>
        <authorList>
            <consortium name="The Broad Institute Genomics Platform"/>
            <consortium name="The Broad Institute Genome Sequencing Center for Infectious Disease"/>
            <person name="Wu L."/>
            <person name="Ma J."/>
        </authorList>
    </citation>
    <scope>NUCLEOTIDE SEQUENCE [LARGE SCALE GENOMIC DNA]</scope>
    <source>
        <strain evidence="12">JCM 15115</strain>
    </source>
</reference>
<dbReference type="Gene3D" id="3.40.50.2300">
    <property type="match status" value="1"/>
</dbReference>
<feature type="modified residue" description="4-aspartylphosphate" evidence="9">
    <location>
        <position position="53"/>
    </location>
</feature>
<organism evidence="11 12">
    <name type="scientific">Paenochrobactrum glaciei</name>
    <dbReference type="NCBI Taxonomy" id="486407"/>
    <lineage>
        <taxon>Bacteria</taxon>
        <taxon>Pseudomonadati</taxon>
        <taxon>Pseudomonadota</taxon>
        <taxon>Alphaproteobacteria</taxon>
        <taxon>Hyphomicrobiales</taxon>
        <taxon>Brucellaceae</taxon>
        <taxon>Paenochrobactrum</taxon>
    </lineage>
</organism>
<dbReference type="PANTHER" id="PTHR44591:SF3">
    <property type="entry name" value="RESPONSE REGULATORY DOMAIN-CONTAINING PROTEIN"/>
    <property type="match status" value="1"/>
</dbReference>
<name>A0ABP3RBV3_9HYPH</name>
<dbReference type="PROSITE" id="PS50110">
    <property type="entry name" value="RESPONSE_REGULATORY"/>
    <property type="match status" value="1"/>
</dbReference>
<dbReference type="InterPro" id="IPR011006">
    <property type="entry name" value="CheY-like_superfamily"/>
</dbReference>
<comment type="caution">
    <text evidence="11">The sequence shown here is derived from an EMBL/GenBank/DDBJ whole genome shotgun (WGS) entry which is preliminary data.</text>
</comment>
<dbReference type="InterPro" id="IPR001789">
    <property type="entry name" value="Sig_transdc_resp-reg_receiver"/>
</dbReference>
<comment type="subunit">
    <text evidence="7">Interacts with DivL, PleC, DivJ and PdhS.</text>
</comment>
<protein>
    <recommendedName>
        <fullName evidence="8">Polar-differentiation response regulator DivK</fullName>
    </recommendedName>
</protein>
<accession>A0ABP3RBV3</accession>
<dbReference type="Proteomes" id="UP001424441">
    <property type="component" value="Unassembled WGS sequence"/>
</dbReference>
<keyword evidence="2 9" id="KW-0597">Phosphoprotein</keyword>
<evidence type="ECO:0000256" key="7">
    <source>
        <dbReference type="ARBA" id="ARBA00038776"/>
    </source>
</evidence>
<dbReference type="EMBL" id="BAAADE010000003">
    <property type="protein sequence ID" value="GAA0604533.1"/>
    <property type="molecule type" value="Genomic_DNA"/>
</dbReference>
<evidence type="ECO:0000313" key="11">
    <source>
        <dbReference type="EMBL" id="GAA0604533.1"/>
    </source>
</evidence>
<evidence type="ECO:0000256" key="9">
    <source>
        <dbReference type="PROSITE-ProRule" id="PRU00169"/>
    </source>
</evidence>